<comment type="caution">
    <text evidence="2">The sequence shown here is derived from an EMBL/GenBank/DDBJ whole genome shotgun (WGS) entry which is preliminary data.</text>
</comment>
<proteinExistence type="predicted"/>
<dbReference type="SUPFAM" id="SSF56003">
    <property type="entry name" value="Molybdenum cofactor-binding domain"/>
    <property type="match status" value="2"/>
</dbReference>
<dbReference type="InterPro" id="IPR052516">
    <property type="entry name" value="N-heterocyclic_Hydroxylase"/>
</dbReference>
<dbReference type="InterPro" id="IPR000674">
    <property type="entry name" value="Ald_Oxase/Xan_DH_a/b"/>
</dbReference>
<dbReference type="SMART" id="SM01008">
    <property type="entry name" value="Ald_Xan_dh_C"/>
    <property type="match status" value="1"/>
</dbReference>
<dbReference type="InterPro" id="IPR012368">
    <property type="entry name" value="OxRdtase_Mopterin-bd_su_IorB"/>
</dbReference>
<dbReference type="PIRSF" id="PIRSF036389">
    <property type="entry name" value="IOR_B"/>
    <property type="match status" value="1"/>
</dbReference>
<dbReference type="InterPro" id="IPR037165">
    <property type="entry name" value="AldOxase/xan_DH_Mopterin-bd_sf"/>
</dbReference>
<dbReference type="EMBL" id="JAFKCT010000006">
    <property type="protein sequence ID" value="MBN7812278.1"/>
    <property type="molecule type" value="Genomic_DNA"/>
</dbReference>
<dbReference type="PANTHER" id="PTHR47495:SF1">
    <property type="entry name" value="BLL3820 PROTEIN"/>
    <property type="match status" value="1"/>
</dbReference>
<evidence type="ECO:0000313" key="2">
    <source>
        <dbReference type="EMBL" id="MBN7812278.1"/>
    </source>
</evidence>
<dbReference type="Pfam" id="PF20256">
    <property type="entry name" value="MoCoBD_2"/>
    <property type="match status" value="2"/>
</dbReference>
<name>A0ABS3C581_9BACT</name>
<dbReference type="Proteomes" id="UP000664317">
    <property type="component" value="Unassembled WGS sequence"/>
</dbReference>
<dbReference type="Gene3D" id="3.30.365.10">
    <property type="entry name" value="Aldehyde oxidase/xanthine dehydrogenase, molybdopterin binding domain"/>
    <property type="match status" value="4"/>
</dbReference>
<evidence type="ECO:0000313" key="3">
    <source>
        <dbReference type="Proteomes" id="UP000664317"/>
    </source>
</evidence>
<dbReference type="InterPro" id="IPR046867">
    <property type="entry name" value="AldOxase/xan_DH_MoCoBD2"/>
</dbReference>
<evidence type="ECO:0000259" key="1">
    <source>
        <dbReference type="SMART" id="SM01008"/>
    </source>
</evidence>
<protein>
    <submittedName>
        <fullName evidence="2">Xanthine dehydrogenase family protein molybdopterin-binding subunit</fullName>
    </submittedName>
</protein>
<dbReference type="PANTHER" id="PTHR47495">
    <property type="entry name" value="ALDEHYDE DEHYDROGENASE"/>
    <property type="match status" value="1"/>
</dbReference>
<reference evidence="2 3" key="1">
    <citation type="submission" date="2021-03" db="EMBL/GenBank/DDBJ databases">
        <title>novel species isolated from a fishpond in China.</title>
        <authorList>
            <person name="Lu H."/>
            <person name="Cai Z."/>
        </authorList>
    </citation>
    <scope>NUCLEOTIDE SEQUENCE [LARGE SCALE GENOMIC DNA]</scope>
    <source>
        <strain evidence="2 3">H41</strain>
    </source>
</reference>
<feature type="domain" description="Aldehyde oxidase/xanthine dehydrogenase a/b hammerhead" evidence="1">
    <location>
        <begin position="217"/>
        <end position="297"/>
    </location>
</feature>
<dbReference type="InterPro" id="IPR008274">
    <property type="entry name" value="AldOxase/xan_DH_MoCoBD1"/>
</dbReference>
<gene>
    <name evidence="2" type="ORF">J0A68_15095</name>
</gene>
<dbReference type="RefSeq" id="WP_206579049.1">
    <property type="nucleotide sequence ID" value="NZ_JAFKCT010000006.1"/>
</dbReference>
<dbReference type="Gene3D" id="3.90.1170.50">
    <property type="entry name" value="Aldehyde oxidase/xanthine dehydrogenase, a/b hammerhead"/>
    <property type="match status" value="1"/>
</dbReference>
<organism evidence="2 3">
    <name type="scientific">Algoriphagus oliviformis</name>
    <dbReference type="NCBI Taxonomy" id="2811231"/>
    <lineage>
        <taxon>Bacteria</taxon>
        <taxon>Pseudomonadati</taxon>
        <taxon>Bacteroidota</taxon>
        <taxon>Cytophagia</taxon>
        <taxon>Cytophagales</taxon>
        <taxon>Cyclobacteriaceae</taxon>
        <taxon>Algoriphagus</taxon>
    </lineage>
</organism>
<sequence>MKKHQPSDTGRRSFLKTTGHLMIGFNLLPLAFCQTKGATNEIPAYPGIPLRPHVDGKLVDSWIRLDAEGFLTVLSGKQELGQGIKIALIQIAAEELDISPDRCRIINSDTGQTANEGFTAGSNSVEGSGKAIRNAAAEARRYLLAMAAEKWSTSPDSLSVTNGTIKSPKGDEISYWKLLEGKHLEGTVTGTAPTKAPRDYRYVGQSLQRDDIRKMALGEPHFVHDLRMPGMLHARVLHPPSYHAKLESLAPTAVESMPGVVKVIRDGSFLAVVAEREYQAVKAREMLKSLAVWSEVPLRPLPRELAESMTTSLGKVEEVQMSPGIAETIKSSTISLQAEYFRPYHMHASMGPSCAIALWEEELLSVWTATQGVYPIRATLADLFSLDEEKIRCIGVPGSGCYGQNGADDVSGEAALIAKKLPGRPIRLQWMRESEHQWEPYGTAMAFRLAAGMDAEGKILAWDTTLWSDSHSTRPNGRAGSFVSARHLDTPFEFRKGGFSAGSYRNGIPEYSIPAKQLQLYNFAGPLRTSSLRGLGAYANTFAMESFLDELIHRAGKDPIEFRLENLEDPRARAVLEKLAEKADWKSRQKTALNGFGIAYSRYKNSTSYFAALAEVDIDKANQTYRLKKLTGVIDSGLVINPDGLRNQCEGGMIQSASWSMLEEVRYDGNGIISENWSSYPILRMMDVPEVEVHLIDRPDTPPMGAGEAAMGPVAAAIANAIFDATGSRIRDLPLKAEKIAWNTL</sequence>
<accession>A0ABS3C581</accession>
<dbReference type="Pfam" id="PF02738">
    <property type="entry name" value="MoCoBD_1"/>
    <property type="match status" value="1"/>
</dbReference>
<keyword evidence="3" id="KW-1185">Reference proteome</keyword>